<feature type="region of interest" description="Disordered" evidence="1">
    <location>
        <begin position="21"/>
        <end position="45"/>
    </location>
</feature>
<dbReference type="RefSeq" id="WP_237347066.1">
    <property type="nucleotide sequence ID" value="NZ_JABWGX010000027.1"/>
</dbReference>
<gene>
    <name evidence="2" type="ORF">QOZ94_002612</name>
</gene>
<name>A0ABU0LF90_XANAG</name>
<feature type="compositionally biased region" description="Basic and acidic residues" evidence="1">
    <location>
        <begin position="24"/>
        <end position="42"/>
    </location>
</feature>
<proteinExistence type="predicted"/>
<protein>
    <submittedName>
        <fullName evidence="2">Uncharacterized protein</fullName>
    </submittedName>
</protein>
<comment type="caution">
    <text evidence="2">The sequence shown here is derived from an EMBL/GenBank/DDBJ whole genome shotgun (WGS) entry which is preliminary data.</text>
</comment>
<dbReference type="EMBL" id="JAUSVY010000005">
    <property type="protein sequence ID" value="MDQ0505812.1"/>
    <property type="molecule type" value="Genomic_DNA"/>
</dbReference>
<evidence type="ECO:0000313" key="3">
    <source>
        <dbReference type="Proteomes" id="UP001241747"/>
    </source>
</evidence>
<evidence type="ECO:0000256" key="1">
    <source>
        <dbReference type="SAM" id="MobiDB-lite"/>
    </source>
</evidence>
<accession>A0ABU0LF90</accession>
<organism evidence="2 3">
    <name type="scientific">Xanthobacter agilis</name>
    <dbReference type="NCBI Taxonomy" id="47492"/>
    <lineage>
        <taxon>Bacteria</taxon>
        <taxon>Pseudomonadati</taxon>
        <taxon>Pseudomonadota</taxon>
        <taxon>Alphaproteobacteria</taxon>
        <taxon>Hyphomicrobiales</taxon>
        <taxon>Xanthobacteraceae</taxon>
        <taxon>Xanthobacter</taxon>
    </lineage>
</organism>
<dbReference type="Proteomes" id="UP001241747">
    <property type="component" value="Unassembled WGS sequence"/>
</dbReference>
<evidence type="ECO:0000313" key="2">
    <source>
        <dbReference type="EMBL" id="MDQ0505812.1"/>
    </source>
</evidence>
<keyword evidence="3" id="KW-1185">Reference proteome</keyword>
<sequence length="94" mass="10825">MPVKVRFVIFLRDDFTGRFLTRRQRGERQRGERQSGDRRTTRPEAFTGVRNAASPRRRVLEIGTAAIRSRPVPRAHLRARAFSAVYRACSIVAD</sequence>
<reference evidence="2 3" key="1">
    <citation type="submission" date="2023-07" db="EMBL/GenBank/DDBJ databases">
        <title>Genomic Encyclopedia of Type Strains, Phase IV (KMG-IV): sequencing the most valuable type-strain genomes for metagenomic binning, comparative biology and taxonomic classification.</title>
        <authorList>
            <person name="Goeker M."/>
        </authorList>
    </citation>
    <scope>NUCLEOTIDE SEQUENCE [LARGE SCALE GENOMIC DNA]</scope>
    <source>
        <strain evidence="2 3">DSM 3770</strain>
    </source>
</reference>